<evidence type="ECO:0000256" key="1">
    <source>
        <dbReference type="SAM" id="SignalP"/>
    </source>
</evidence>
<evidence type="ECO:0008006" key="4">
    <source>
        <dbReference type="Google" id="ProtNLM"/>
    </source>
</evidence>
<dbReference type="KEGG" id="aue:C5O00_12070"/>
<feature type="chain" id="PRO_5015465319" description="Collagen-like protein" evidence="1">
    <location>
        <begin position="19"/>
        <end position="171"/>
    </location>
</feature>
<reference evidence="2 3" key="1">
    <citation type="submission" date="2018-02" db="EMBL/GenBank/DDBJ databases">
        <title>Genomic analysis of the strain RR4-38 isolated from a seawater recirculating aquaculture system.</title>
        <authorList>
            <person name="Kim Y.-S."/>
            <person name="Jang Y.H."/>
            <person name="Kim K.-H."/>
        </authorList>
    </citation>
    <scope>NUCLEOTIDE SEQUENCE [LARGE SCALE GENOMIC DNA]</scope>
    <source>
        <strain evidence="2 3">RR4-38</strain>
    </source>
</reference>
<name>A0A2S0HZ49_9FLAO</name>
<sequence length="171" mass="18755">MMKNLLLFLAFTSMIILTSCEGDQGPPGEPGINILGQVFEVTVDFTPGNGFSQVVDFPNNVEVFESDAVLVYLLEDVIPGNGGNIDVWSQLPQTFFVGDNTLVYSFDHTFLDVRLFLDGNFDLSTLGSAFTDDQTFRIAVVPSEFANADLSMEQLLQTINLEVTDIQSIGN</sequence>
<protein>
    <recommendedName>
        <fullName evidence="4">Collagen-like protein</fullName>
    </recommendedName>
</protein>
<accession>A0A2S0HZ49</accession>
<evidence type="ECO:0000313" key="2">
    <source>
        <dbReference type="EMBL" id="AVI51854.1"/>
    </source>
</evidence>
<dbReference type="OrthoDB" id="1524444at2"/>
<dbReference type="PROSITE" id="PS51257">
    <property type="entry name" value="PROKAR_LIPOPROTEIN"/>
    <property type="match status" value="1"/>
</dbReference>
<dbReference type="Proteomes" id="UP000238442">
    <property type="component" value="Chromosome"/>
</dbReference>
<dbReference type="AlphaFoldDB" id="A0A2S0HZ49"/>
<gene>
    <name evidence="2" type="ORF">C5O00_12070</name>
</gene>
<dbReference type="EMBL" id="CP027062">
    <property type="protein sequence ID" value="AVI51854.1"/>
    <property type="molecule type" value="Genomic_DNA"/>
</dbReference>
<keyword evidence="1" id="KW-0732">Signal</keyword>
<keyword evidence="3" id="KW-1185">Reference proteome</keyword>
<evidence type="ECO:0000313" key="3">
    <source>
        <dbReference type="Proteomes" id="UP000238442"/>
    </source>
</evidence>
<organism evidence="2 3">
    <name type="scientific">Pukyongia salina</name>
    <dbReference type="NCBI Taxonomy" id="2094025"/>
    <lineage>
        <taxon>Bacteria</taxon>
        <taxon>Pseudomonadati</taxon>
        <taxon>Bacteroidota</taxon>
        <taxon>Flavobacteriia</taxon>
        <taxon>Flavobacteriales</taxon>
        <taxon>Flavobacteriaceae</taxon>
        <taxon>Pukyongia</taxon>
    </lineage>
</organism>
<proteinExistence type="predicted"/>
<feature type="signal peptide" evidence="1">
    <location>
        <begin position="1"/>
        <end position="18"/>
    </location>
</feature>